<keyword evidence="5 13" id="KW-0812">Transmembrane</keyword>
<name>A0ABR0VHG2_REHGL</name>
<evidence type="ECO:0000256" key="1">
    <source>
        <dbReference type="ARBA" id="ARBA00004141"/>
    </source>
</evidence>
<evidence type="ECO:0000313" key="16">
    <source>
        <dbReference type="Proteomes" id="UP001318860"/>
    </source>
</evidence>
<dbReference type="SUPFAM" id="SSF51206">
    <property type="entry name" value="cAMP-binding domain-like"/>
    <property type="match status" value="1"/>
</dbReference>
<dbReference type="CDD" id="cd00038">
    <property type="entry name" value="CAP_ED"/>
    <property type="match status" value="1"/>
</dbReference>
<dbReference type="InterPro" id="IPR000595">
    <property type="entry name" value="cNMP-bd_dom"/>
</dbReference>
<comment type="subcellular location">
    <subcellularLocation>
        <location evidence="1 13">Membrane</location>
        <topology evidence="1 13">Multi-pass membrane protein</topology>
    </subcellularLocation>
</comment>
<dbReference type="SUPFAM" id="SSF81324">
    <property type="entry name" value="Voltage-gated potassium channels"/>
    <property type="match status" value="1"/>
</dbReference>
<dbReference type="InterPro" id="IPR005821">
    <property type="entry name" value="Ion_trans_dom"/>
</dbReference>
<comment type="subunit">
    <text evidence="13">The potassium channel is composed of a homo- or heterotetrameric complex of pore-forming subunits.</text>
</comment>
<sequence length="555" mass="63810">MPFSCSKNFPSFFSTEEFDFLPSLGARINRATKLRRYIISPFDPRYRAWDNFLLLLVIYSAWISPFEFAFLTCKRDALFVVDNVVNAFFAVDIVLTFFVAYVDNQSYLLIDDPKRIAIRSQWWTRFQIVEYATALASQTSQLPVRKVTLFAVHCAGCFNYMIAERYPNPNRTWIGAVYPNFKQMRLWDKYVTALYWSIVTLTTTGYGDLHAQNPREMMFDIFYMLFNLGLTSYLIGNMTNLVRDTIKAASQFSKRNQLPRNIQDQIMSHICLKFRTEGLKQQETLNELPKAIRSSIAHCLFYPLVRNVDLLRGVSKDFLLQLVPEMEAEYYPPREDVILQNEAPTDAYILVSGAVDFIAKINGHDQIIGKASTGEMFGEIGVLCEKPQPFGVRTTEVSQILRLNKITFLNILRANAEDERIVMNNLFQKLKLWKCFNIEGQGDPSLILKNCLNCNGHPEESNNLNGDSQSTLDISNSRFMGTNQSGSEIDANLSFSPRASRNGEKFGSDGFRKVVNAENAEIDDLSQDKWWCSWHKKNQEKRLETSQTDELEQQV</sequence>
<dbReference type="Pfam" id="PF00520">
    <property type="entry name" value="Ion_trans"/>
    <property type="match status" value="2"/>
</dbReference>
<comment type="similarity">
    <text evidence="2 13">Belongs to the potassium channel family. Plant (TC 1.A.1.4) subfamily.</text>
</comment>
<evidence type="ECO:0000313" key="15">
    <source>
        <dbReference type="EMBL" id="KAK6133586.1"/>
    </source>
</evidence>
<organism evidence="15 16">
    <name type="scientific">Rehmannia glutinosa</name>
    <name type="common">Chinese foxglove</name>
    <dbReference type="NCBI Taxonomy" id="99300"/>
    <lineage>
        <taxon>Eukaryota</taxon>
        <taxon>Viridiplantae</taxon>
        <taxon>Streptophyta</taxon>
        <taxon>Embryophyta</taxon>
        <taxon>Tracheophyta</taxon>
        <taxon>Spermatophyta</taxon>
        <taxon>Magnoliopsida</taxon>
        <taxon>eudicotyledons</taxon>
        <taxon>Gunneridae</taxon>
        <taxon>Pentapetalae</taxon>
        <taxon>asterids</taxon>
        <taxon>lamiids</taxon>
        <taxon>Lamiales</taxon>
        <taxon>Orobanchaceae</taxon>
        <taxon>Rehmannieae</taxon>
        <taxon>Rehmannia</taxon>
    </lineage>
</organism>
<reference evidence="15 16" key="1">
    <citation type="journal article" date="2021" name="Comput. Struct. Biotechnol. J.">
        <title>De novo genome assembly of the potent medicinal plant Rehmannia glutinosa using nanopore technology.</title>
        <authorList>
            <person name="Ma L."/>
            <person name="Dong C."/>
            <person name="Song C."/>
            <person name="Wang X."/>
            <person name="Zheng X."/>
            <person name="Niu Y."/>
            <person name="Chen S."/>
            <person name="Feng W."/>
        </authorList>
    </citation>
    <scope>NUCLEOTIDE SEQUENCE [LARGE SCALE GENOMIC DNA]</scope>
    <source>
        <strain evidence="15">DH-2019</strain>
    </source>
</reference>
<proteinExistence type="inferred from homology"/>
<keyword evidence="8 13" id="KW-0630">Potassium</keyword>
<dbReference type="Gene3D" id="1.10.287.70">
    <property type="match status" value="1"/>
</dbReference>
<evidence type="ECO:0000256" key="13">
    <source>
        <dbReference type="RuleBase" id="RU369015"/>
    </source>
</evidence>
<dbReference type="PROSITE" id="PS50042">
    <property type="entry name" value="CNMP_BINDING_3"/>
    <property type="match status" value="1"/>
</dbReference>
<dbReference type="SMART" id="SM00100">
    <property type="entry name" value="cNMP"/>
    <property type="match status" value="1"/>
</dbReference>
<evidence type="ECO:0000259" key="14">
    <source>
        <dbReference type="PROSITE" id="PS50042"/>
    </source>
</evidence>
<evidence type="ECO:0000256" key="4">
    <source>
        <dbReference type="ARBA" id="ARBA00022538"/>
    </source>
</evidence>
<keyword evidence="3 13" id="KW-0813">Transport</keyword>
<keyword evidence="12 13" id="KW-0407">Ion channel</keyword>
<comment type="caution">
    <text evidence="15">The sequence shown here is derived from an EMBL/GenBank/DDBJ whole genome shotgun (WGS) entry which is preliminary data.</text>
</comment>
<comment type="caution">
    <text evidence="13">Lacks conserved residue(s) required for the propagation of feature annotation.</text>
</comment>
<dbReference type="InterPro" id="IPR014710">
    <property type="entry name" value="RmlC-like_jellyroll"/>
</dbReference>
<evidence type="ECO:0000256" key="12">
    <source>
        <dbReference type="ARBA" id="ARBA00023303"/>
    </source>
</evidence>
<dbReference type="Proteomes" id="UP001318860">
    <property type="component" value="Unassembled WGS sequence"/>
</dbReference>
<feature type="domain" description="Cyclic nucleotide-binding" evidence="14">
    <location>
        <begin position="310"/>
        <end position="429"/>
    </location>
</feature>
<dbReference type="InterPro" id="IPR045319">
    <property type="entry name" value="KAT/AKT"/>
</dbReference>
<dbReference type="Gene3D" id="2.60.120.10">
    <property type="entry name" value="Jelly Rolls"/>
    <property type="match status" value="1"/>
</dbReference>
<evidence type="ECO:0000256" key="10">
    <source>
        <dbReference type="ARBA" id="ARBA00023065"/>
    </source>
</evidence>
<dbReference type="Gene3D" id="1.10.287.630">
    <property type="entry name" value="Helix hairpin bin"/>
    <property type="match status" value="1"/>
</dbReference>
<evidence type="ECO:0000256" key="7">
    <source>
        <dbReference type="ARBA" id="ARBA00022882"/>
    </source>
</evidence>
<dbReference type="InterPro" id="IPR018490">
    <property type="entry name" value="cNMP-bd_dom_sf"/>
</dbReference>
<dbReference type="Pfam" id="PF00027">
    <property type="entry name" value="cNMP_binding"/>
    <property type="match status" value="1"/>
</dbReference>
<keyword evidence="7 13" id="KW-0851">Voltage-gated channel</keyword>
<evidence type="ECO:0000256" key="6">
    <source>
        <dbReference type="ARBA" id="ARBA00022826"/>
    </source>
</evidence>
<evidence type="ECO:0000256" key="5">
    <source>
        <dbReference type="ARBA" id="ARBA00022692"/>
    </source>
</evidence>
<evidence type="ECO:0000256" key="3">
    <source>
        <dbReference type="ARBA" id="ARBA00022448"/>
    </source>
</evidence>
<keyword evidence="11 13" id="KW-0472">Membrane</keyword>
<accession>A0ABR0VHG2</accession>
<keyword evidence="6 13" id="KW-0631">Potassium channel</keyword>
<comment type="domain">
    <text evidence="13">The segment S4 is probably the voltage-sensor and is characterized by a series of positively charged amino acids. The pore-forming region H5 is enclosed by the transmembrane segments S5 and S6 in the Shaker-type (1P/6TM) and contains the GYGD signature motif which seems to be involved in potassium selectivity.</text>
</comment>
<feature type="transmembrane region" description="Helical" evidence="13">
    <location>
        <begin position="84"/>
        <end position="102"/>
    </location>
</feature>
<comment type="function">
    <text evidence="13">Potassium channel.</text>
</comment>
<dbReference type="EMBL" id="JABTTQ020001211">
    <property type="protein sequence ID" value="KAK6133586.1"/>
    <property type="molecule type" value="Genomic_DNA"/>
</dbReference>
<protein>
    <recommendedName>
        <fullName evidence="13">Potassium channel</fullName>
    </recommendedName>
</protein>
<dbReference type="PANTHER" id="PTHR45743:SF6">
    <property type="entry name" value="POTASSIUM CHANNEL KAT2"/>
    <property type="match status" value="1"/>
</dbReference>
<keyword evidence="10 13" id="KW-0406">Ion transport</keyword>
<keyword evidence="4 13" id="KW-0633">Potassium transport</keyword>
<keyword evidence="9 13" id="KW-1133">Transmembrane helix</keyword>
<keyword evidence="16" id="KW-1185">Reference proteome</keyword>
<feature type="transmembrane region" description="Helical" evidence="13">
    <location>
        <begin position="52"/>
        <end position="72"/>
    </location>
</feature>
<gene>
    <name evidence="15" type="ORF">DH2020_032715</name>
</gene>
<dbReference type="PANTHER" id="PTHR45743">
    <property type="entry name" value="POTASSIUM CHANNEL AKT1"/>
    <property type="match status" value="1"/>
</dbReference>
<evidence type="ECO:0000256" key="2">
    <source>
        <dbReference type="ARBA" id="ARBA00007929"/>
    </source>
</evidence>
<evidence type="ECO:0000256" key="11">
    <source>
        <dbReference type="ARBA" id="ARBA00023136"/>
    </source>
</evidence>
<evidence type="ECO:0000256" key="9">
    <source>
        <dbReference type="ARBA" id="ARBA00022989"/>
    </source>
</evidence>
<evidence type="ECO:0000256" key="8">
    <source>
        <dbReference type="ARBA" id="ARBA00022958"/>
    </source>
</evidence>